<keyword evidence="6" id="KW-0812">Transmembrane</keyword>
<keyword evidence="9" id="KW-0472">Membrane</keyword>
<dbReference type="Gene3D" id="3.30.1300.30">
    <property type="entry name" value="GSPII I/J protein-like"/>
    <property type="match status" value="1"/>
</dbReference>
<dbReference type="RefSeq" id="WP_354441992.1">
    <property type="nucleotide sequence ID" value="NZ_JBEPSH010000002.1"/>
</dbReference>
<evidence type="ECO:0000313" key="15">
    <source>
        <dbReference type="Proteomes" id="UP001549320"/>
    </source>
</evidence>
<evidence type="ECO:0000256" key="9">
    <source>
        <dbReference type="ARBA" id="ARBA00023136"/>
    </source>
</evidence>
<keyword evidence="10" id="KW-0998">Cell outer membrane</keyword>
<proteinExistence type="inferred from homology"/>
<keyword evidence="8" id="KW-0653">Protein transport</keyword>
<evidence type="ECO:0000259" key="12">
    <source>
        <dbReference type="Pfam" id="PF05658"/>
    </source>
</evidence>
<evidence type="ECO:0000259" key="11">
    <source>
        <dbReference type="Pfam" id="PF03895"/>
    </source>
</evidence>
<evidence type="ECO:0000256" key="2">
    <source>
        <dbReference type="ARBA" id="ARBA00004442"/>
    </source>
</evidence>
<evidence type="ECO:0000256" key="5">
    <source>
        <dbReference type="ARBA" id="ARBA00022452"/>
    </source>
</evidence>
<evidence type="ECO:0000256" key="6">
    <source>
        <dbReference type="ARBA" id="ARBA00022692"/>
    </source>
</evidence>
<evidence type="ECO:0000259" key="13">
    <source>
        <dbReference type="Pfam" id="PF05662"/>
    </source>
</evidence>
<keyword evidence="7" id="KW-0732">Signal</keyword>
<dbReference type="Pfam" id="PF05662">
    <property type="entry name" value="YadA_stalk"/>
    <property type="match status" value="1"/>
</dbReference>
<comment type="similarity">
    <text evidence="3">Belongs to the autotransporter-2 (AT-2) (TC 1.B.40) family.</text>
</comment>
<keyword evidence="4" id="KW-0813">Transport</keyword>
<feature type="domain" description="Trimeric autotransporter adhesin YadA-like C-terminal membrane anchor" evidence="11">
    <location>
        <begin position="266"/>
        <end position="318"/>
    </location>
</feature>
<evidence type="ECO:0000256" key="10">
    <source>
        <dbReference type="ARBA" id="ARBA00023237"/>
    </source>
</evidence>
<gene>
    <name evidence="14" type="ORF">ABIE13_001209</name>
</gene>
<comment type="caution">
    <text evidence="14">The sequence shown here is derived from an EMBL/GenBank/DDBJ whole genome shotgun (WGS) entry which is preliminary data.</text>
</comment>
<dbReference type="Proteomes" id="UP001549320">
    <property type="component" value="Unassembled WGS sequence"/>
</dbReference>
<reference evidence="14 15" key="1">
    <citation type="submission" date="2024-06" db="EMBL/GenBank/DDBJ databases">
        <title>Sorghum-associated microbial communities from plants grown in Nebraska, USA.</title>
        <authorList>
            <person name="Schachtman D."/>
        </authorList>
    </citation>
    <scope>NUCLEOTIDE SEQUENCE [LARGE SCALE GENOMIC DNA]</scope>
    <source>
        <strain evidence="14 15">2709</strain>
    </source>
</reference>
<dbReference type="CDD" id="cd12820">
    <property type="entry name" value="LbR_YadA-like"/>
    <property type="match status" value="1"/>
</dbReference>
<accession>A0ABV2Q4Z7</accession>
<dbReference type="SUPFAM" id="SSF54523">
    <property type="entry name" value="Pili subunits"/>
    <property type="match status" value="1"/>
</dbReference>
<organism evidence="14 15">
    <name type="scientific">Ottowia thiooxydans</name>
    <dbReference type="NCBI Taxonomy" id="219182"/>
    <lineage>
        <taxon>Bacteria</taxon>
        <taxon>Pseudomonadati</taxon>
        <taxon>Pseudomonadota</taxon>
        <taxon>Betaproteobacteria</taxon>
        <taxon>Burkholderiales</taxon>
        <taxon>Comamonadaceae</taxon>
        <taxon>Ottowia</taxon>
    </lineage>
</organism>
<sequence length="319" mass="31293">MASLSTGLVNTNSSVASLSTSLAPLTQAQETAGSRGATIAATVTGGATSTPGVVQTQGRRFDNTTVSSIQASDCLVANGVDTTATGACASAGTMIGVNGATTTTIAAGATAYGAQSLAQNANTTAIGFRATATYEGSTAVGYQAQATSDRATAVGWNSQASGANSVALGAAAQATAQNSMALGAGAQATGANSVALGANSLADQPNTVSVGSQGAERRITNVAPGVNGTDAANMNQLNQVARIAYSGVAMSMAMAGTYMPTLYAGEKALGVGLGNYKGYGAVALNFKSLSETGAMSWGVGVSTTGKEWGVNLGIGWKWK</sequence>
<evidence type="ECO:0000256" key="1">
    <source>
        <dbReference type="ARBA" id="ARBA00004241"/>
    </source>
</evidence>
<dbReference type="Pfam" id="PF05658">
    <property type="entry name" value="YadA_head"/>
    <property type="match status" value="3"/>
</dbReference>
<feature type="domain" description="Trimeric autotransporter adhesin YadA-like head" evidence="12">
    <location>
        <begin position="135"/>
        <end position="158"/>
    </location>
</feature>
<dbReference type="EMBL" id="JBEPSH010000002">
    <property type="protein sequence ID" value="MET4576109.1"/>
    <property type="molecule type" value="Genomic_DNA"/>
</dbReference>
<evidence type="ECO:0000256" key="7">
    <source>
        <dbReference type="ARBA" id="ARBA00022729"/>
    </source>
</evidence>
<evidence type="ECO:0000256" key="4">
    <source>
        <dbReference type="ARBA" id="ARBA00022448"/>
    </source>
</evidence>
<protein>
    <submittedName>
        <fullName evidence="14">Autotransporter adhesin</fullName>
    </submittedName>
</protein>
<dbReference type="Pfam" id="PF03895">
    <property type="entry name" value="YadA_anchor"/>
    <property type="match status" value="1"/>
</dbReference>
<keyword evidence="15" id="KW-1185">Reference proteome</keyword>
<name>A0ABV2Q4Z7_9BURK</name>
<evidence type="ECO:0000256" key="3">
    <source>
        <dbReference type="ARBA" id="ARBA00005848"/>
    </source>
</evidence>
<feature type="domain" description="Trimeric autotransporter adhesin YadA-like stalk" evidence="13">
    <location>
        <begin position="218"/>
        <end position="244"/>
    </location>
</feature>
<keyword evidence="5" id="KW-1134">Transmembrane beta strand</keyword>
<dbReference type="InterPro" id="IPR005594">
    <property type="entry name" value="YadA_C"/>
</dbReference>
<feature type="domain" description="Trimeric autotransporter adhesin YadA-like head" evidence="12">
    <location>
        <begin position="188"/>
        <end position="212"/>
    </location>
</feature>
<dbReference type="InterPro" id="IPR008640">
    <property type="entry name" value="Adhesin_Head_dom"/>
</dbReference>
<feature type="domain" description="Trimeric autotransporter adhesin YadA-like head" evidence="12">
    <location>
        <begin position="160"/>
        <end position="186"/>
    </location>
</feature>
<dbReference type="InterPro" id="IPR008635">
    <property type="entry name" value="Coiled_stalk_dom"/>
</dbReference>
<dbReference type="SUPFAM" id="SSF101967">
    <property type="entry name" value="Adhesin YadA, collagen-binding domain"/>
    <property type="match status" value="1"/>
</dbReference>
<dbReference type="InterPro" id="IPR045584">
    <property type="entry name" value="Pilin-like"/>
</dbReference>
<evidence type="ECO:0000313" key="14">
    <source>
        <dbReference type="EMBL" id="MET4576109.1"/>
    </source>
</evidence>
<comment type="subcellular location">
    <subcellularLocation>
        <location evidence="2">Cell outer membrane</location>
    </subcellularLocation>
    <subcellularLocation>
        <location evidence="1">Cell surface</location>
    </subcellularLocation>
</comment>
<dbReference type="InterPro" id="IPR011049">
    <property type="entry name" value="Serralysin-like_metalloprot_C"/>
</dbReference>
<dbReference type="Gene3D" id="2.150.10.10">
    <property type="entry name" value="Serralysin-like metalloprotease, C-terminal"/>
    <property type="match status" value="1"/>
</dbReference>
<evidence type="ECO:0000256" key="8">
    <source>
        <dbReference type="ARBA" id="ARBA00022927"/>
    </source>
</evidence>